<evidence type="ECO:0000313" key="3">
    <source>
        <dbReference type="Proteomes" id="UP000478052"/>
    </source>
</evidence>
<keyword evidence="1" id="KW-0472">Membrane</keyword>
<keyword evidence="1" id="KW-1133">Transmembrane helix</keyword>
<feature type="transmembrane region" description="Helical" evidence="1">
    <location>
        <begin position="221"/>
        <end position="238"/>
    </location>
</feature>
<organism evidence="2 3">
    <name type="scientific">Aphis craccivora</name>
    <name type="common">Cowpea aphid</name>
    <dbReference type="NCBI Taxonomy" id="307492"/>
    <lineage>
        <taxon>Eukaryota</taxon>
        <taxon>Metazoa</taxon>
        <taxon>Ecdysozoa</taxon>
        <taxon>Arthropoda</taxon>
        <taxon>Hexapoda</taxon>
        <taxon>Insecta</taxon>
        <taxon>Pterygota</taxon>
        <taxon>Neoptera</taxon>
        <taxon>Paraneoptera</taxon>
        <taxon>Hemiptera</taxon>
        <taxon>Sternorrhyncha</taxon>
        <taxon>Aphidomorpha</taxon>
        <taxon>Aphidoidea</taxon>
        <taxon>Aphididae</taxon>
        <taxon>Aphidini</taxon>
        <taxon>Aphis</taxon>
        <taxon>Aphis</taxon>
    </lineage>
</organism>
<comment type="caution">
    <text evidence="2">The sequence shown here is derived from an EMBL/GenBank/DDBJ whole genome shotgun (WGS) entry which is preliminary data.</text>
</comment>
<protein>
    <submittedName>
        <fullName evidence="2">Uncharacterized protein</fullName>
    </submittedName>
</protein>
<dbReference type="Proteomes" id="UP000478052">
    <property type="component" value="Unassembled WGS sequence"/>
</dbReference>
<keyword evidence="1" id="KW-0812">Transmembrane</keyword>
<dbReference type="EMBL" id="VUJU01005822">
    <property type="protein sequence ID" value="KAF0750155.1"/>
    <property type="molecule type" value="Genomic_DNA"/>
</dbReference>
<dbReference type="OrthoDB" id="6606545at2759"/>
<name>A0A6G0Y6Y4_APHCR</name>
<evidence type="ECO:0000256" key="1">
    <source>
        <dbReference type="SAM" id="Phobius"/>
    </source>
</evidence>
<sequence length="282" mass="32129">MNNITNGATLTSRTILFTGKLLVCTSMVTGITVLLYFLIARRPRAIRLVTANGWSFAMHMTPYAINFMVCWHLVLALERLIMSTRIVTFTSRHYITSKVTLNITAFVTKHHLFCTRSNFFYKVMLFVGHLILVATSDVMCYEKYEKTTIQVAMLLLLCLTVLILVGRKFIFDIIAPENTYQKLVLTDFLTWKRFSLVYGLVTSACHNWLNSGSKGTVDTLLLVLVVHVQLVFLCITYFSDGQQILRNIVGLGTYNPMADSLDIYFTMDSIVSRTGAYIYNHH</sequence>
<accession>A0A6G0Y6Y4</accession>
<dbReference type="AlphaFoldDB" id="A0A6G0Y6Y4"/>
<gene>
    <name evidence="2" type="ORF">FWK35_00019777</name>
</gene>
<feature type="transmembrane region" description="Helical" evidence="1">
    <location>
        <begin position="119"/>
        <end position="136"/>
    </location>
</feature>
<feature type="transmembrane region" description="Helical" evidence="1">
    <location>
        <begin position="60"/>
        <end position="77"/>
    </location>
</feature>
<feature type="transmembrane region" description="Helical" evidence="1">
    <location>
        <begin position="21"/>
        <end position="40"/>
    </location>
</feature>
<reference evidence="2 3" key="1">
    <citation type="submission" date="2019-08" db="EMBL/GenBank/DDBJ databases">
        <title>Whole genome of Aphis craccivora.</title>
        <authorList>
            <person name="Voronova N.V."/>
            <person name="Shulinski R.S."/>
            <person name="Bandarenka Y.V."/>
            <person name="Zhorov D.G."/>
            <person name="Warner D."/>
        </authorList>
    </citation>
    <scope>NUCLEOTIDE SEQUENCE [LARGE SCALE GENOMIC DNA]</scope>
    <source>
        <strain evidence="2">180601</strain>
        <tissue evidence="2">Whole Body</tissue>
    </source>
</reference>
<feature type="transmembrane region" description="Helical" evidence="1">
    <location>
        <begin position="148"/>
        <end position="170"/>
    </location>
</feature>
<proteinExistence type="predicted"/>
<evidence type="ECO:0000313" key="2">
    <source>
        <dbReference type="EMBL" id="KAF0750155.1"/>
    </source>
</evidence>
<keyword evidence="3" id="KW-1185">Reference proteome</keyword>